<dbReference type="RefSeq" id="WP_222873116.1">
    <property type="nucleotide sequence ID" value="NZ_CP039704.1"/>
</dbReference>
<dbReference type="PANTHER" id="PTHR32114:SF2">
    <property type="entry name" value="ABC TRANSPORTER ABCH.3"/>
    <property type="match status" value="1"/>
</dbReference>
<dbReference type="AlphaFoldDB" id="A0A4D7BY00"/>
<keyword evidence="2" id="KW-1185">Reference proteome</keyword>
<dbReference type="Proteomes" id="UP000298714">
    <property type="component" value="Chromosome"/>
</dbReference>
<evidence type="ECO:0000313" key="2">
    <source>
        <dbReference type="Proteomes" id="UP000298714"/>
    </source>
</evidence>
<protein>
    <recommendedName>
        <fullName evidence="3">Protein CR006 P-loop domain-containing protein</fullName>
    </recommendedName>
</protein>
<sequence length="579" mass="63426">MTWAKQKLTEQAANLDGDIAAIDKLRKAFDALKAFPERAEARQKALTEATNALAEADAALAAATATVADGAADTLALLEEGSKYLHSHSDATECPLCRSPENAAGLVNEIAARLSDLGTLRTATAKRQQCATALGTAQNAVTQLDTDYTSALAVYAAAKDGHAWKAEVTLPGDAPPVELPSLAAWLAANEATAQTWPAVEAAWRDEKKFVQTLKAASDRYEQNLARRTELQALVPKLEEALKHCVEQRQDFTNKIIGEIAQDVGKLYEQVHPGEGLDKIALPLDPKKRASIELAANFSGQDVPPQAYFSQSHLDTLGLCVFLALAARDRADETILILDDVLGSVDEPHVERVVNMIYEASEKFRHTIVTTHYRPWRERFRWGSLKPGQPCQFVELARWTIVDGMSHVGCLPEIDLLKGLLAQTPPDTQSICGKAGVILEYALDYLTLRYECRVPRRHGNPYSVGDLLLAIDNKLRDALKVEIRDGLADSSVAATNVIQLKPILDELARIAQVRNALGAHFKEISFDLLDQDAIGFANHVVQLVDTLSHPDHGWPSNDKSGSYWRNVGDSRRLHPLKKPS</sequence>
<name>A0A4D7BY00_9SPHN</name>
<dbReference type="KEGG" id="hgn:E6W36_14275"/>
<evidence type="ECO:0008006" key="3">
    <source>
        <dbReference type="Google" id="ProtNLM"/>
    </source>
</evidence>
<evidence type="ECO:0000313" key="1">
    <source>
        <dbReference type="EMBL" id="QCI80249.1"/>
    </source>
</evidence>
<organism evidence="1 2">
    <name type="scientific">Hankyongella ginsenosidimutans</name>
    <dbReference type="NCBI Taxonomy" id="1763828"/>
    <lineage>
        <taxon>Bacteria</taxon>
        <taxon>Pseudomonadati</taxon>
        <taxon>Pseudomonadota</taxon>
        <taxon>Alphaproteobacteria</taxon>
        <taxon>Sphingomonadales</taxon>
        <taxon>Sphingomonadaceae</taxon>
        <taxon>Hankyongella</taxon>
    </lineage>
</organism>
<dbReference type="SUPFAM" id="SSF52540">
    <property type="entry name" value="P-loop containing nucleoside triphosphate hydrolases"/>
    <property type="match status" value="1"/>
</dbReference>
<proteinExistence type="predicted"/>
<gene>
    <name evidence="1" type="ORF">E6W36_14275</name>
</gene>
<dbReference type="PANTHER" id="PTHR32114">
    <property type="entry name" value="ABC TRANSPORTER ABCH.3"/>
    <property type="match status" value="1"/>
</dbReference>
<dbReference type="Gene3D" id="3.40.50.300">
    <property type="entry name" value="P-loop containing nucleotide triphosphate hydrolases"/>
    <property type="match status" value="1"/>
</dbReference>
<dbReference type="InterPro" id="IPR027417">
    <property type="entry name" value="P-loop_NTPase"/>
</dbReference>
<reference evidence="2" key="1">
    <citation type="submission" date="2019-04" db="EMBL/GenBank/DDBJ databases">
        <title>Complete genome sequence of Sphingomonas sp. W1-2-3.</title>
        <authorList>
            <person name="Im W.T."/>
        </authorList>
    </citation>
    <scope>NUCLEOTIDE SEQUENCE [LARGE SCALE GENOMIC DNA]</scope>
    <source>
        <strain evidence="2">W1-2-3</strain>
    </source>
</reference>
<dbReference type="EMBL" id="CP039704">
    <property type="protein sequence ID" value="QCI80249.1"/>
    <property type="molecule type" value="Genomic_DNA"/>
</dbReference>
<accession>A0A4D7BY00</accession>